<keyword evidence="4" id="KW-1185">Reference proteome</keyword>
<organism evidence="3 4">
    <name type="scientific">TTV-like mini virus</name>
    <dbReference type="NCBI Taxonomy" id="93678"/>
    <lineage>
        <taxon>Viruses</taxon>
        <taxon>Monodnaviria</taxon>
        <taxon>Shotokuvirae</taxon>
        <taxon>Commensaviricota</taxon>
        <taxon>Cardeaviricetes</taxon>
        <taxon>Sanitavirales</taxon>
        <taxon>Anelloviridae</taxon>
        <taxon>Betatorquevirus</taxon>
    </lineage>
</organism>
<reference evidence="3 4" key="1">
    <citation type="submission" date="2016-08" db="EMBL/GenBank/DDBJ databases">
        <title>Genomic detection of two new species of Betatorqueviruses in human glioblastoma.</title>
        <authorList>
            <person name="Ng T.F.F."/>
            <person name="Dill J.A."/>
            <person name="Camus A.C."/>
            <person name="Wan Meir E.G."/>
            <person name="Delwart E."/>
        </authorList>
    </citation>
    <scope>NUCLEOTIDE SEQUENCE [LARGE SCALE GENOMIC DNA]</scope>
    <source>
        <strain evidence="3">Emory1</strain>
    </source>
</reference>
<evidence type="ECO:0000259" key="2">
    <source>
        <dbReference type="Pfam" id="PF05501"/>
    </source>
</evidence>
<dbReference type="InterPro" id="IPR008474">
    <property type="entry name" value="DUF755"/>
</dbReference>
<sequence>MTLLNRSTIPCPVTSFKQLRCRIQHTPQNTTCTPSMKDKDNLHKELQSELNTTGKLKKLYSRLQNLQKKSQHKQQVRQHRRNQTRKKRRRHFSSSSSTSSKSSESSDTESSN</sequence>
<feature type="region of interest" description="Disordered" evidence="1">
    <location>
        <begin position="65"/>
        <end position="112"/>
    </location>
</feature>
<evidence type="ECO:0000313" key="3">
    <source>
        <dbReference type="EMBL" id="APA31995.1"/>
    </source>
</evidence>
<name>A0A1I9WIN1_9VIRU</name>
<accession>A0A1I9WIN1</accession>
<feature type="domain" description="DUF755" evidence="2">
    <location>
        <begin position="5"/>
        <end position="111"/>
    </location>
</feature>
<evidence type="ECO:0000256" key="1">
    <source>
        <dbReference type="SAM" id="MobiDB-lite"/>
    </source>
</evidence>
<protein>
    <recommendedName>
        <fullName evidence="2">DUF755 domain-containing protein</fullName>
    </recommendedName>
</protein>
<dbReference type="GeneID" id="80534998"/>
<dbReference type="RefSeq" id="YP_010797269.1">
    <property type="nucleotide sequence ID" value="NC_076155.1"/>
</dbReference>
<evidence type="ECO:0000313" key="4">
    <source>
        <dbReference type="Proteomes" id="UP000683314"/>
    </source>
</evidence>
<dbReference type="EMBL" id="KX810063">
    <property type="protein sequence ID" value="APA31995.1"/>
    <property type="molecule type" value="Genomic_DNA"/>
</dbReference>
<dbReference type="Proteomes" id="UP000683314">
    <property type="component" value="Segment"/>
</dbReference>
<dbReference type="Pfam" id="PF05501">
    <property type="entry name" value="DUF755"/>
    <property type="match status" value="1"/>
</dbReference>
<dbReference type="KEGG" id="vg:80534998"/>
<proteinExistence type="predicted"/>
<feature type="compositionally biased region" description="Basic residues" evidence="1">
    <location>
        <begin position="69"/>
        <end position="92"/>
    </location>
</feature>
<feature type="compositionally biased region" description="Low complexity" evidence="1">
    <location>
        <begin position="93"/>
        <end position="112"/>
    </location>
</feature>